<organism evidence="1 2">
    <name type="scientific">Thyridium curvatum</name>
    <dbReference type="NCBI Taxonomy" id="1093900"/>
    <lineage>
        <taxon>Eukaryota</taxon>
        <taxon>Fungi</taxon>
        <taxon>Dikarya</taxon>
        <taxon>Ascomycota</taxon>
        <taxon>Pezizomycotina</taxon>
        <taxon>Sordariomycetes</taxon>
        <taxon>Sordariomycetidae</taxon>
        <taxon>Thyridiales</taxon>
        <taxon>Thyridiaceae</taxon>
        <taxon>Thyridium</taxon>
    </lineage>
</organism>
<name>A0A507AY49_9PEZI</name>
<protein>
    <recommendedName>
        <fullName evidence="3">F-box domain-containing protein</fullName>
    </recommendedName>
</protein>
<dbReference type="InParanoid" id="A0A507AY49"/>
<dbReference type="RefSeq" id="XP_030991449.1">
    <property type="nucleotide sequence ID" value="XM_031144003.1"/>
</dbReference>
<dbReference type="GeneID" id="41976524"/>
<evidence type="ECO:0000313" key="2">
    <source>
        <dbReference type="Proteomes" id="UP000319257"/>
    </source>
</evidence>
<comment type="caution">
    <text evidence="1">The sequence shown here is derived from an EMBL/GenBank/DDBJ whole genome shotgun (WGS) entry which is preliminary data.</text>
</comment>
<gene>
    <name evidence="1" type="ORF">E0L32_009077</name>
</gene>
<evidence type="ECO:0008006" key="3">
    <source>
        <dbReference type="Google" id="ProtNLM"/>
    </source>
</evidence>
<keyword evidence="2" id="KW-1185">Reference proteome</keyword>
<dbReference type="AlphaFoldDB" id="A0A507AY49"/>
<reference evidence="1 2" key="1">
    <citation type="submission" date="2019-06" db="EMBL/GenBank/DDBJ databases">
        <title>Draft genome sequence of the filamentous fungus Phialemoniopsis curvata isolated from diesel fuel.</title>
        <authorList>
            <person name="Varaljay V.A."/>
            <person name="Lyon W.J."/>
            <person name="Crouch A.L."/>
            <person name="Drake C.E."/>
            <person name="Hollomon J.M."/>
            <person name="Nadeau L.J."/>
            <person name="Nunn H.S."/>
            <person name="Stevenson B.S."/>
            <person name="Bojanowski C.L."/>
            <person name="Crookes-Goodson W.J."/>
        </authorList>
    </citation>
    <scope>NUCLEOTIDE SEQUENCE [LARGE SCALE GENOMIC DNA]</scope>
    <source>
        <strain evidence="1 2">D216</strain>
    </source>
</reference>
<dbReference type="Proteomes" id="UP000319257">
    <property type="component" value="Unassembled WGS sequence"/>
</dbReference>
<dbReference type="EMBL" id="SKBQ01000063">
    <property type="protein sequence ID" value="TPX09738.1"/>
    <property type="molecule type" value="Genomic_DNA"/>
</dbReference>
<proteinExistence type="predicted"/>
<dbReference type="OrthoDB" id="1720422at2759"/>
<evidence type="ECO:0000313" key="1">
    <source>
        <dbReference type="EMBL" id="TPX09738.1"/>
    </source>
</evidence>
<sequence>MASHLCVPVDGLKADTKTPDLLNASLVCKSFNELTTRRLWRVVRQALHYRRDDPKAMPSVPLPKSKLRHTKDLQFLIGFPGAATCRHNLTDESQEQLDVRLSETVNTILDAFEDGQIEEFSWHVEDCIPQCAIGSQGILSTRHPGLQLLAMSSDTSCQGPDPADLAKGLDAFRQLRTISWMLPSAANVRHLALLFKNNAEHLRDVELITSPGDIVYGMSTGLRAEDDELSSEEGLREFMIGQVLCAGVPAPLEAPVFPAIRKLCLDEVGVDERLGLALNFETLEVLVLHGCPGWGLAVESAARHGGKIRLREFELYAMYSVAVTDFERLCGFITAFSGLRSFCASMDGSLRSAPMWECLAGHHAATLKRFVHCQQRIPETDDWPNLMECLWPAAASSNEARIDSDMAPLQLGPQGSMLKECDLEFLGFEATQSHMVNMILGRNSRTRSPSS</sequence>
<accession>A0A507AY49</accession>